<keyword evidence="3" id="KW-1185">Reference proteome</keyword>
<sequence length="57" mass="6497">MRACRDSYGYDNAMWTGLSVFTQIRDMHTLGASTKRADRDDPQATQELNFRISISTP</sequence>
<feature type="compositionally biased region" description="Polar residues" evidence="1">
    <location>
        <begin position="43"/>
        <end position="57"/>
    </location>
</feature>
<dbReference type="RefSeq" id="WP_344517623.1">
    <property type="nucleotide sequence ID" value="NZ_BAAATU010000076.1"/>
</dbReference>
<feature type="region of interest" description="Disordered" evidence="1">
    <location>
        <begin position="33"/>
        <end position="57"/>
    </location>
</feature>
<name>A0ABW1GIT0_9ACTN</name>
<reference evidence="3" key="1">
    <citation type="journal article" date="2019" name="Int. J. Syst. Evol. Microbiol.">
        <title>The Global Catalogue of Microorganisms (GCM) 10K type strain sequencing project: providing services to taxonomists for standard genome sequencing and annotation.</title>
        <authorList>
            <consortium name="The Broad Institute Genomics Platform"/>
            <consortium name="The Broad Institute Genome Sequencing Center for Infectious Disease"/>
            <person name="Wu L."/>
            <person name="Ma J."/>
        </authorList>
    </citation>
    <scope>NUCLEOTIDE SEQUENCE [LARGE SCALE GENOMIC DNA]</scope>
    <source>
        <strain evidence="3">JCM 4147</strain>
    </source>
</reference>
<proteinExistence type="predicted"/>
<accession>A0ABW1GIT0</accession>
<protein>
    <submittedName>
        <fullName evidence="2">Uncharacterized protein</fullName>
    </submittedName>
</protein>
<comment type="caution">
    <text evidence="2">The sequence shown here is derived from an EMBL/GenBank/DDBJ whole genome shotgun (WGS) entry which is preliminary data.</text>
</comment>
<evidence type="ECO:0000313" key="2">
    <source>
        <dbReference type="EMBL" id="MFC5914735.1"/>
    </source>
</evidence>
<organism evidence="2 3">
    <name type="scientific">Streptomyces pulveraceus</name>
    <dbReference type="NCBI Taxonomy" id="68258"/>
    <lineage>
        <taxon>Bacteria</taxon>
        <taxon>Bacillati</taxon>
        <taxon>Actinomycetota</taxon>
        <taxon>Actinomycetes</taxon>
        <taxon>Kitasatosporales</taxon>
        <taxon>Streptomycetaceae</taxon>
        <taxon>Streptomyces</taxon>
    </lineage>
</organism>
<dbReference type="EMBL" id="JBHSPU010000014">
    <property type="protein sequence ID" value="MFC5914735.1"/>
    <property type="molecule type" value="Genomic_DNA"/>
</dbReference>
<dbReference type="Proteomes" id="UP001596200">
    <property type="component" value="Unassembled WGS sequence"/>
</dbReference>
<evidence type="ECO:0000256" key="1">
    <source>
        <dbReference type="SAM" id="MobiDB-lite"/>
    </source>
</evidence>
<evidence type="ECO:0000313" key="3">
    <source>
        <dbReference type="Proteomes" id="UP001596200"/>
    </source>
</evidence>
<gene>
    <name evidence="2" type="ORF">ACFP1B_15045</name>
</gene>